<feature type="compositionally biased region" description="Basic and acidic residues" evidence="2">
    <location>
        <begin position="1"/>
        <end position="26"/>
    </location>
</feature>
<accession>A0A8B8CVN0</accession>
<dbReference type="AlphaFoldDB" id="A0A8B8CVN0"/>
<dbReference type="Gene3D" id="1.20.5.110">
    <property type="match status" value="1"/>
</dbReference>
<feature type="domain" description="V-SNARE coiled-coil homology" evidence="4">
    <location>
        <begin position="48"/>
        <end position="108"/>
    </location>
</feature>
<dbReference type="GO" id="GO:0016192">
    <property type="term" value="P:vesicle-mediated transport"/>
    <property type="evidence" value="ECO:0007669"/>
    <property type="project" value="InterPro"/>
</dbReference>
<keyword evidence="5" id="KW-1185">Reference proteome</keyword>
<dbReference type="PRINTS" id="PR00219">
    <property type="entry name" value="SYNAPTOBREVN"/>
</dbReference>
<dbReference type="KEGG" id="cvn:111122053"/>
<dbReference type="CDD" id="cd15843">
    <property type="entry name" value="R-SNARE"/>
    <property type="match status" value="1"/>
</dbReference>
<evidence type="ECO:0000313" key="6">
    <source>
        <dbReference type="RefSeq" id="XP_022319294.1"/>
    </source>
</evidence>
<evidence type="ECO:0000256" key="2">
    <source>
        <dbReference type="SAM" id="MobiDB-lite"/>
    </source>
</evidence>
<dbReference type="OrthoDB" id="6161947at2759"/>
<reference evidence="6" key="1">
    <citation type="submission" date="2025-08" db="UniProtKB">
        <authorList>
            <consortium name="RefSeq"/>
        </authorList>
    </citation>
    <scope>IDENTIFICATION</scope>
    <source>
        <tissue evidence="6">Whole sample</tissue>
    </source>
</reference>
<dbReference type="Proteomes" id="UP000694844">
    <property type="component" value="Chromosome 2"/>
</dbReference>
<sequence>MEEEKPKRKNEKKDKKKEESKVKEDEIPLIEQHPAEKNKQTNTASADQIVQVKGRLGELKDIAHENIRKMEERGGNIKELVDRADVLAQTSTLFQKTAVEVKTEVEKSCRCNKKTKRIIIAVSIAVLSLILIIIIAVLANKSDTKEVRTIHKIHVVNGTAPYNTPSSG</sequence>
<dbReference type="InterPro" id="IPR001388">
    <property type="entry name" value="Synaptobrevin-like"/>
</dbReference>
<dbReference type="PANTHER" id="PTHR45701">
    <property type="entry name" value="SYNAPTOBREVIN FAMILY MEMBER"/>
    <property type="match status" value="1"/>
</dbReference>
<evidence type="ECO:0000256" key="3">
    <source>
        <dbReference type="SAM" id="Phobius"/>
    </source>
</evidence>
<proteinExistence type="predicted"/>
<dbReference type="SUPFAM" id="SSF58038">
    <property type="entry name" value="SNARE fusion complex"/>
    <property type="match status" value="1"/>
</dbReference>
<dbReference type="RefSeq" id="XP_022319294.1">
    <property type="nucleotide sequence ID" value="XM_022463586.1"/>
</dbReference>
<dbReference type="GO" id="GO:0016020">
    <property type="term" value="C:membrane"/>
    <property type="evidence" value="ECO:0007669"/>
    <property type="project" value="InterPro"/>
</dbReference>
<keyword evidence="3" id="KW-0812">Transmembrane</keyword>
<organism evidence="5 6">
    <name type="scientific">Crassostrea virginica</name>
    <name type="common">Eastern oyster</name>
    <dbReference type="NCBI Taxonomy" id="6565"/>
    <lineage>
        <taxon>Eukaryota</taxon>
        <taxon>Metazoa</taxon>
        <taxon>Spiralia</taxon>
        <taxon>Lophotrochozoa</taxon>
        <taxon>Mollusca</taxon>
        <taxon>Bivalvia</taxon>
        <taxon>Autobranchia</taxon>
        <taxon>Pteriomorphia</taxon>
        <taxon>Ostreida</taxon>
        <taxon>Ostreoidea</taxon>
        <taxon>Ostreidae</taxon>
        <taxon>Crassostrea</taxon>
    </lineage>
</organism>
<dbReference type="InterPro" id="IPR042855">
    <property type="entry name" value="V_SNARE_CC"/>
</dbReference>
<dbReference type="GeneID" id="111122053"/>
<keyword evidence="3" id="KW-1133">Transmembrane helix</keyword>
<evidence type="ECO:0000256" key="1">
    <source>
        <dbReference type="PROSITE-ProRule" id="PRU00290"/>
    </source>
</evidence>
<name>A0A8B8CVN0_CRAVI</name>
<dbReference type="PROSITE" id="PS50892">
    <property type="entry name" value="V_SNARE"/>
    <property type="match status" value="1"/>
</dbReference>
<feature type="region of interest" description="Disordered" evidence="2">
    <location>
        <begin position="1"/>
        <end position="47"/>
    </location>
</feature>
<gene>
    <name evidence="6" type="primary">LOC111122053</name>
</gene>
<keyword evidence="1" id="KW-0175">Coiled coil</keyword>
<keyword evidence="3" id="KW-0472">Membrane</keyword>
<feature type="transmembrane region" description="Helical" evidence="3">
    <location>
        <begin position="118"/>
        <end position="139"/>
    </location>
</feature>
<dbReference type="InterPro" id="IPR016444">
    <property type="entry name" value="Synaptobrevin/VAMP"/>
</dbReference>
<evidence type="ECO:0000259" key="4">
    <source>
        <dbReference type="PROSITE" id="PS50892"/>
    </source>
</evidence>
<protein>
    <submittedName>
        <fullName evidence="6">Synaptobrevin-1-like isoform X1</fullName>
    </submittedName>
</protein>
<evidence type="ECO:0000313" key="5">
    <source>
        <dbReference type="Proteomes" id="UP000694844"/>
    </source>
</evidence>
<dbReference type="Pfam" id="PF00957">
    <property type="entry name" value="Synaptobrevin"/>
    <property type="match status" value="1"/>
</dbReference>